<evidence type="ECO:0000313" key="2">
    <source>
        <dbReference type="Proteomes" id="UP001153714"/>
    </source>
</evidence>
<reference evidence="1" key="2">
    <citation type="submission" date="2022-10" db="EMBL/GenBank/DDBJ databases">
        <authorList>
            <consortium name="ENA_rothamsted_submissions"/>
            <consortium name="culmorum"/>
            <person name="King R."/>
        </authorList>
    </citation>
    <scope>NUCLEOTIDE SEQUENCE</scope>
</reference>
<name>A0A9N9QT84_9NEOP</name>
<organism evidence="1 2">
    <name type="scientific">Diatraea saccharalis</name>
    <name type="common">sugarcane borer</name>
    <dbReference type="NCBI Taxonomy" id="40085"/>
    <lineage>
        <taxon>Eukaryota</taxon>
        <taxon>Metazoa</taxon>
        <taxon>Ecdysozoa</taxon>
        <taxon>Arthropoda</taxon>
        <taxon>Hexapoda</taxon>
        <taxon>Insecta</taxon>
        <taxon>Pterygota</taxon>
        <taxon>Neoptera</taxon>
        <taxon>Endopterygota</taxon>
        <taxon>Lepidoptera</taxon>
        <taxon>Glossata</taxon>
        <taxon>Ditrysia</taxon>
        <taxon>Pyraloidea</taxon>
        <taxon>Crambidae</taxon>
        <taxon>Crambinae</taxon>
        <taxon>Diatraea</taxon>
    </lineage>
</organism>
<gene>
    <name evidence="1" type="ORF">DIATSA_LOCUS1173</name>
</gene>
<keyword evidence="2" id="KW-1185">Reference proteome</keyword>
<dbReference type="InterPro" id="IPR010562">
    <property type="entry name" value="Haemolymph_juvenile_hormone-bd"/>
</dbReference>
<dbReference type="AlphaFoldDB" id="A0A9N9QT84"/>
<dbReference type="Pfam" id="PF06585">
    <property type="entry name" value="JHBP"/>
    <property type="match status" value="1"/>
</dbReference>
<sequence>MLRGLIKNGDATNKIPILDPYVFDVKQIDLQDNYYSLQSNISDFTFTGMGNFLVEEQEFFKNEVAINVKLHFPVLKLEAEHYEMEGVVMEAIPIGGKGVM</sequence>
<protein>
    <submittedName>
        <fullName evidence="1">Uncharacterized protein</fullName>
    </submittedName>
</protein>
<reference evidence="1" key="1">
    <citation type="submission" date="2021-12" db="EMBL/GenBank/DDBJ databases">
        <authorList>
            <person name="King R."/>
        </authorList>
    </citation>
    <scope>NUCLEOTIDE SEQUENCE</scope>
</reference>
<accession>A0A9N9QT84</accession>
<dbReference type="EMBL" id="OU893341">
    <property type="protein sequence ID" value="CAG9782962.1"/>
    <property type="molecule type" value="Genomic_DNA"/>
</dbReference>
<dbReference type="Gene3D" id="3.15.10.30">
    <property type="entry name" value="Haemolymph juvenile hormone binding protein"/>
    <property type="match status" value="1"/>
</dbReference>
<dbReference type="Proteomes" id="UP001153714">
    <property type="component" value="Chromosome 10"/>
</dbReference>
<dbReference type="OrthoDB" id="6370791at2759"/>
<evidence type="ECO:0000313" key="1">
    <source>
        <dbReference type="EMBL" id="CAG9782962.1"/>
    </source>
</evidence>
<proteinExistence type="predicted"/>
<dbReference type="InterPro" id="IPR038606">
    <property type="entry name" value="To_sf"/>
</dbReference>